<sequence length="472" mass="54882">MKNLFKVTISIIQNTSKTLWVPHRIYKLLDNPNHIDFQVSINKITVTCCKGNDDNKIFIPKYIAQQMGLSDKLITNLIVHNNQIHLGPVIGVFVSNGRVRKAKKQHIHFRFIEMVKGNQEANAILYFFSVKDVDFKNQRIYGTHYNKNVKKFEEKSFPYPDILYDRGGGTLKSQKIISQRIRNELNKTAAPLKINSRYFFDKWDVYNHLVKDKEMSSYSPKSILYNSQNDLIDIFKLNSTIYIKSCYGNNSNGIARVTRAENSSSIFRKLYDRLISKKFSNSNFELMYSNNKILTKYFYSFDQLINELNRLFQNSKAILQEEIDVIKVDGCNIDLRTEVQRNSEGKIELGPYMVRKGNKANHVTSTRSGGLVYSFDDFFRNKLNYSDKTIAQIKERISKFLLKSFNAIESIYGPFGEIGIDFAIDNNLNIWFIECNAKPGKDTIYLVCDNNTIYRSFSNPLNYGKYLWKTNI</sequence>
<dbReference type="AlphaFoldDB" id="A0A226BUW9"/>
<comment type="caution">
    <text evidence="1">The sequence shown here is derived from an EMBL/GenBank/DDBJ whole genome shotgun (WGS) entry which is preliminary data.</text>
</comment>
<organism evidence="1 2">
    <name type="scientific">Natranaerobius trueperi</name>
    <dbReference type="NCBI Taxonomy" id="759412"/>
    <lineage>
        <taxon>Bacteria</taxon>
        <taxon>Bacillati</taxon>
        <taxon>Bacillota</taxon>
        <taxon>Clostridia</taxon>
        <taxon>Natranaerobiales</taxon>
        <taxon>Natranaerobiaceae</taxon>
        <taxon>Natranaerobius</taxon>
    </lineage>
</organism>
<dbReference type="Pfam" id="PF14398">
    <property type="entry name" value="ATPgrasp_YheCD"/>
    <property type="match status" value="1"/>
</dbReference>
<evidence type="ECO:0000313" key="2">
    <source>
        <dbReference type="Proteomes" id="UP000214588"/>
    </source>
</evidence>
<reference evidence="1 2" key="1">
    <citation type="submission" date="2017-06" db="EMBL/GenBank/DDBJ databases">
        <title>Draft Genome Sequence of Natranaerobius trueperi halophilic, alkalithermophilic bacteria from soda lakes.</title>
        <authorList>
            <person name="Zhao B."/>
        </authorList>
    </citation>
    <scope>NUCLEOTIDE SEQUENCE [LARGE SCALE GENOMIC DNA]</scope>
    <source>
        <strain evidence="1 2">DSM 18760</strain>
    </source>
</reference>
<dbReference type="InterPro" id="IPR026838">
    <property type="entry name" value="YheC/D"/>
</dbReference>
<proteinExistence type="predicted"/>
<dbReference type="Proteomes" id="UP000214588">
    <property type="component" value="Unassembled WGS sequence"/>
</dbReference>
<protein>
    <recommendedName>
        <fullName evidence="3">ATP-grasp domain-containing protein</fullName>
    </recommendedName>
</protein>
<dbReference type="RefSeq" id="WP_089024516.1">
    <property type="nucleotide sequence ID" value="NZ_NIQC01000042.1"/>
</dbReference>
<name>A0A226BUW9_9FIRM</name>
<evidence type="ECO:0000313" key="1">
    <source>
        <dbReference type="EMBL" id="OWZ82783.1"/>
    </source>
</evidence>
<accession>A0A226BUW9</accession>
<dbReference type="Gene3D" id="3.30.470.20">
    <property type="entry name" value="ATP-grasp fold, B domain"/>
    <property type="match status" value="1"/>
</dbReference>
<evidence type="ECO:0008006" key="3">
    <source>
        <dbReference type="Google" id="ProtNLM"/>
    </source>
</evidence>
<keyword evidence="2" id="KW-1185">Reference proteome</keyword>
<dbReference type="OrthoDB" id="1809801at2"/>
<dbReference type="EMBL" id="NIQC01000042">
    <property type="protein sequence ID" value="OWZ82783.1"/>
    <property type="molecule type" value="Genomic_DNA"/>
</dbReference>
<dbReference type="SUPFAM" id="SSF56059">
    <property type="entry name" value="Glutathione synthetase ATP-binding domain-like"/>
    <property type="match status" value="1"/>
</dbReference>
<gene>
    <name evidence="1" type="ORF">CDO51_12260</name>
</gene>